<dbReference type="SUPFAM" id="SSF55729">
    <property type="entry name" value="Acyl-CoA N-acyltransferases (Nat)"/>
    <property type="match status" value="1"/>
</dbReference>
<feature type="compositionally biased region" description="Polar residues" evidence="1">
    <location>
        <begin position="64"/>
        <end position="81"/>
    </location>
</feature>
<feature type="compositionally biased region" description="Basic and acidic residues" evidence="1">
    <location>
        <begin position="90"/>
        <end position="109"/>
    </location>
</feature>
<gene>
    <name evidence="2" type="ORF">LTR78_001117</name>
</gene>
<reference evidence="2" key="1">
    <citation type="submission" date="2023-07" db="EMBL/GenBank/DDBJ databases">
        <title>Black Yeasts Isolated from many extreme environments.</title>
        <authorList>
            <person name="Coleine C."/>
            <person name="Stajich J.E."/>
            <person name="Selbmann L."/>
        </authorList>
    </citation>
    <scope>NUCLEOTIDE SEQUENCE</scope>
    <source>
        <strain evidence="2">CCFEE 5485</strain>
    </source>
</reference>
<evidence type="ECO:0000313" key="2">
    <source>
        <dbReference type="EMBL" id="KAK3678664.1"/>
    </source>
</evidence>
<feature type="compositionally biased region" description="Basic and acidic residues" evidence="1">
    <location>
        <begin position="155"/>
        <end position="166"/>
    </location>
</feature>
<protein>
    <submittedName>
        <fullName evidence="2">Uncharacterized protein</fullName>
    </submittedName>
</protein>
<keyword evidence="3" id="KW-1185">Reference proteome</keyword>
<evidence type="ECO:0000256" key="1">
    <source>
        <dbReference type="SAM" id="MobiDB-lite"/>
    </source>
</evidence>
<evidence type="ECO:0000313" key="3">
    <source>
        <dbReference type="Proteomes" id="UP001274830"/>
    </source>
</evidence>
<sequence length="615" mass="68535">MAATVNGKALPPHLRPRVASKRTPNPESPVTIPCTSSREDSGISVNDKPLSPTTEDVRDKLSQLGVTVTSPKKATKNQSGHDPTEIELEPEFRGRPNQRGRGDRRERGAHGIGANPSYMSVAEAQSTTVPHQPPPTRGRGQRGNIRGGRWPGKNEIPKPDQKRWDATWRSSDGRSFSSSGANSGWGDDAKPAEAGFKLTDFNGGWAPAPIDWDARPGFRDAKKLSTVDLWLDDVDNNGAFVTHDVLIGAGDEVVPRTWVPSAVGKQSLRAFFSEMVASLSPAPLDESDLQDVKPWWTLYKDDTSLLLPYTHPAITGIDPDENKEERLAREADHGANHHAENKKRFEASKRAAQTEKRQRAKVRADERNKLVSNNAYTIEKIKPGLSIYVRSAKVSDMQQVREVYNYYVSSSCQVPETEKRTTLDMEQRYHAVVANKLPFLVACVRGRQLQGRKGKKKYQYGDGEGIWLPETIVGFATADDFQDMKGMYGFTCEVEVFTHQDYYMKGIASCLLDKLLNLLDPQYVERGGYEVEGDELDGTGAARTMENIIAHVPYEKPERLEWMSRWLKVMEFKQVAALDGIGKKAGQSVDLALFMRKTSTIIDPKNPPIPMQYPS</sequence>
<dbReference type="InterPro" id="IPR016181">
    <property type="entry name" value="Acyl_CoA_acyltransferase"/>
</dbReference>
<accession>A0AAE0WVJ1</accession>
<dbReference type="AlphaFoldDB" id="A0AAE0WVJ1"/>
<feature type="region of interest" description="Disordered" evidence="1">
    <location>
        <begin position="1"/>
        <end position="191"/>
    </location>
</feature>
<dbReference type="EMBL" id="JAUTXT010000003">
    <property type="protein sequence ID" value="KAK3678664.1"/>
    <property type="molecule type" value="Genomic_DNA"/>
</dbReference>
<name>A0AAE0WVJ1_9PEZI</name>
<comment type="caution">
    <text evidence="2">The sequence shown here is derived from an EMBL/GenBank/DDBJ whole genome shotgun (WGS) entry which is preliminary data.</text>
</comment>
<feature type="region of interest" description="Disordered" evidence="1">
    <location>
        <begin position="326"/>
        <end position="364"/>
    </location>
</feature>
<dbReference type="Proteomes" id="UP001274830">
    <property type="component" value="Unassembled WGS sequence"/>
</dbReference>
<proteinExistence type="predicted"/>
<feature type="compositionally biased region" description="Low complexity" evidence="1">
    <location>
        <begin position="173"/>
        <end position="186"/>
    </location>
</feature>
<dbReference type="Gene3D" id="3.40.630.30">
    <property type="match status" value="1"/>
</dbReference>
<organism evidence="2 3">
    <name type="scientific">Recurvomyces mirabilis</name>
    <dbReference type="NCBI Taxonomy" id="574656"/>
    <lineage>
        <taxon>Eukaryota</taxon>
        <taxon>Fungi</taxon>
        <taxon>Dikarya</taxon>
        <taxon>Ascomycota</taxon>
        <taxon>Pezizomycotina</taxon>
        <taxon>Dothideomycetes</taxon>
        <taxon>Dothideomycetidae</taxon>
        <taxon>Mycosphaerellales</taxon>
        <taxon>Teratosphaeriaceae</taxon>
        <taxon>Recurvomyces</taxon>
    </lineage>
</organism>